<dbReference type="GO" id="GO:0030261">
    <property type="term" value="P:chromosome condensation"/>
    <property type="evidence" value="ECO:0007669"/>
    <property type="project" value="UniProtKB-KW"/>
</dbReference>
<dbReference type="Pfam" id="PF00216">
    <property type="entry name" value="Bac_DNA_binding"/>
    <property type="match status" value="1"/>
</dbReference>
<comment type="function">
    <text evidence="1">Histone-like DNA-binding protein which is capable of wrapping DNA to stabilize it, and thus to prevent its denaturation under extreme environmental conditions.</text>
</comment>
<dbReference type="InterPro" id="IPR000119">
    <property type="entry name" value="Hist_DNA-bd"/>
</dbReference>
<evidence type="ECO:0000256" key="3">
    <source>
        <dbReference type="ARBA" id="ARBA00023067"/>
    </source>
</evidence>
<comment type="caution">
    <text evidence="6">The sequence shown here is derived from an EMBL/GenBank/DDBJ whole genome shotgun (WGS) entry which is preliminary data.</text>
</comment>
<reference evidence="6" key="1">
    <citation type="submission" date="2012-05" db="EMBL/GenBank/DDBJ databases">
        <authorList>
            <person name="Studholme D.J."/>
            <person name="Wasukira A."/>
            <person name="Grant M."/>
        </authorList>
    </citation>
    <scope>NUCLEOTIDE SEQUENCE [LARGE SCALE GENOMIC DNA]</scope>
    <source>
        <strain evidence="6">NCPPB 890</strain>
    </source>
</reference>
<comment type="similarity">
    <text evidence="2 5">Belongs to the bacterial histone-like protein family.</text>
</comment>
<sequence length="157" mass="17475">MNRQELVELIAAETGDTKASTERHLDAFIKAVTETLAAGERLSLAGFGHFHATLVRRRVGWNPNAGTSVNYPPTLRVNFKPGSKLKAALVDAAEAMDTPTTSPDSPPPSLIPEDQRADFLAWARESGYDESYFNRRDSKSRQLEEDYLEARKDQSRP</sequence>
<dbReference type="PANTHER" id="PTHR33175">
    <property type="entry name" value="DNA-BINDING PROTEIN HU"/>
    <property type="match status" value="1"/>
</dbReference>
<accession>A0A836ZSZ6</accession>
<keyword evidence="3" id="KW-0226">DNA condensation</keyword>
<evidence type="ECO:0000313" key="6">
    <source>
        <dbReference type="EMBL" id="KFA02556.1"/>
    </source>
</evidence>
<dbReference type="EMBL" id="AKBN01000464">
    <property type="protein sequence ID" value="KFA02556.1"/>
    <property type="molecule type" value="Genomic_DNA"/>
</dbReference>
<protein>
    <submittedName>
        <fullName evidence="6">Uncharacterized protein</fullName>
    </submittedName>
</protein>
<dbReference type="GO" id="GO:0030527">
    <property type="term" value="F:structural constituent of chromatin"/>
    <property type="evidence" value="ECO:0007669"/>
    <property type="project" value="InterPro"/>
</dbReference>
<dbReference type="PRINTS" id="PR01727">
    <property type="entry name" value="DNABINDINGHU"/>
</dbReference>
<dbReference type="RefSeq" id="WP_017119527.1">
    <property type="nucleotide sequence ID" value="NZ_AKBN02000017.1"/>
</dbReference>
<evidence type="ECO:0000256" key="1">
    <source>
        <dbReference type="ARBA" id="ARBA00003819"/>
    </source>
</evidence>
<dbReference type="InterPro" id="IPR010992">
    <property type="entry name" value="IHF-like_DNA-bd_dom_sf"/>
</dbReference>
<dbReference type="GO" id="GO:0003677">
    <property type="term" value="F:DNA binding"/>
    <property type="evidence" value="ECO:0007669"/>
    <property type="project" value="UniProtKB-KW"/>
</dbReference>
<keyword evidence="4" id="KW-0238">DNA-binding</keyword>
<gene>
    <name evidence="6" type="ORF">A11K_0108890</name>
</gene>
<proteinExistence type="inferred from homology"/>
<dbReference type="AlphaFoldDB" id="A0A836ZSZ6"/>
<name>A0A836ZSZ6_XANVA</name>
<dbReference type="SUPFAM" id="SSF47729">
    <property type="entry name" value="IHF-like DNA-binding proteins"/>
    <property type="match status" value="1"/>
</dbReference>
<evidence type="ECO:0000256" key="5">
    <source>
        <dbReference type="RuleBase" id="RU003939"/>
    </source>
</evidence>
<dbReference type="PANTHER" id="PTHR33175:SF3">
    <property type="entry name" value="DNA-BINDING PROTEIN HU-BETA"/>
    <property type="match status" value="1"/>
</dbReference>
<evidence type="ECO:0000256" key="2">
    <source>
        <dbReference type="ARBA" id="ARBA00010529"/>
    </source>
</evidence>
<dbReference type="Gene3D" id="4.10.520.10">
    <property type="entry name" value="IHF-like DNA-binding proteins"/>
    <property type="match status" value="1"/>
</dbReference>
<evidence type="ECO:0000256" key="4">
    <source>
        <dbReference type="ARBA" id="ARBA00023125"/>
    </source>
</evidence>
<dbReference type="SMART" id="SM00411">
    <property type="entry name" value="BHL"/>
    <property type="match status" value="1"/>
</dbReference>
<organism evidence="6">
    <name type="scientific">Xanthomonas vasicola pv. vasculorum NCPPB 890</name>
    <dbReference type="NCBI Taxonomy" id="1184265"/>
    <lineage>
        <taxon>Bacteria</taxon>
        <taxon>Pseudomonadati</taxon>
        <taxon>Pseudomonadota</taxon>
        <taxon>Gammaproteobacteria</taxon>
        <taxon>Lysobacterales</taxon>
        <taxon>Lysobacteraceae</taxon>
        <taxon>Xanthomonas</taxon>
    </lineage>
</organism>
<dbReference type="CDD" id="cd13831">
    <property type="entry name" value="HU"/>
    <property type="match status" value="1"/>
</dbReference>